<keyword evidence="12" id="KW-1185">Reference proteome</keyword>
<dbReference type="AlphaFoldDB" id="A0A8K0EIZ3"/>
<dbReference type="Gene3D" id="2.40.10.10">
    <property type="entry name" value="Trypsin-like serine proteases"/>
    <property type="match status" value="3"/>
</dbReference>
<dbReference type="InterPro" id="IPR050127">
    <property type="entry name" value="Serine_Proteases_S1"/>
</dbReference>
<reference evidence="11" key="1">
    <citation type="submission" date="2022-01" db="EMBL/GenBank/DDBJ databases">
        <authorList>
            <person name="Braso-Vives M."/>
        </authorList>
    </citation>
    <scope>NUCLEOTIDE SEQUENCE</scope>
</reference>
<keyword evidence="9" id="KW-0732">Signal</keyword>
<protein>
    <submittedName>
        <fullName evidence="11">PRSS1 protein</fullName>
    </submittedName>
</protein>
<dbReference type="EMBL" id="OV696687">
    <property type="protein sequence ID" value="CAH1255086.1"/>
    <property type="molecule type" value="Genomic_DNA"/>
</dbReference>
<dbReference type="Proteomes" id="UP000838412">
    <property type="component" value="Chromosome 2"/>
</dbReference>
<evidence type="ECO:0000256" key="1">
    <source>
        <dbReference type="ARBA" id="ARBA00004613"/>
    </source>
</evidence>
<keyword evidence="4 8" id="KW-0645">Protease</keyword>
<evidence type="ECO:0000256" key="5">
    <source>
        <dbReference type="ARBA" id="ARBA00022801"/>
    </source>
</evidence>
<evidence type="ECO:0000256" key="3">
    <source>
        <dbReference type="ARBA" id="ARBA00022525"/>
    </source>
</evidence>
<dbReference type="InterPro" id="IPR001254">
    <property type="entry name" value="Trypsin_dom"/>
</dbReference>
<dbReference type="SMART" id="SM00020">
    <property type="entry name" value="Tryp_SPc"/>
    <property type="match status" value="1"/>
</dbReference>
<feature type="chain" id="PRO_5035467414" evidence="9">
    <location>
        <begin position="16"/>
        <end position="247"/>
    </location>
</feature>
<keyword evidence="5 8" id="KW-0378">Hydrolase</keyword>
<evidence type="ECO:0000256" key="7">
    <source>
        <dbReference type="ARBA" id="ARBA00023157"/>
    </source>
</evidence>
<sequence length="247" mass="26441">MRFFVFLALVSYAAAQGYEDRIVGGSEATPGAFPWQVSLQQNGYHFCGGTLLNSQWVLSAAHCQMSASSMTVVAGDHDLSRNEGTEQSRRVQQVIPHPSYNDNTLNNDIMLIKLSSPVTLNSRVSPASLPSSMVADGTMVTVTGWGNTRASGSNYPDKLQKVDVPVVSRSTCNAANAYGGEVTAKMFCAGYMDGGKDSCQGDSGGPVVRSGTVYGVVSWGYGCAQRNYPGVYAKVNRFTSWINGYIN</sequence>
<dbReference type="PANTHER" id="PTHR24264:SF65">
    <property type="entry name" value="SRCR DOMAIN-CONTAINING PROTEIN"/>
    <property type="match status" value="1"/>
</dbReference>
<gene>
    <name evidence="11" type="primary">PRSS1</name>
    <name evidence="11" type="ORF">BLAG_LOCUS14257</name>
</gene>
<dbReference type="GO" id="GO:0006508">
    <property type="term" value="P:proteolysis"/>
    <property type="evidence" value="ECO:0007669"/>
    <property type="project" value="UniProtKB-KW"/>
</dbReference>
<name>A0A8K0EIZ3_BRALA</name>
<evidence type="ECO:0000259" key="10">
    <source>
        <dbReference type="PROSITE" id="PS50240"/>
    </source>
</evidence>
<dbReference type="GO" id="GO:0004252">
    <property type="term" value="F:serine-type endopeptidase activity"/>
    <property type="evidence" value="ECO:0007669"/>
    <property type="project" value="InterPro"/>
</dbReference>
<feature type="domain" description="Peptidase S1" evidence="10">
    <location>
        <begin position="22"/>
        <end position="247"/>
    </location>
</feature>
<evidence type="ECO:0000256" key="6">
    <source>
        <dbReference type="ARBA" id="ARBA00022825"/>
    </source>
</evidence>
<dbReference type="GO" id="GO:0005615">
    <property type="term" value="C:extracellular space"/>
    <property type="evidence" value="ECO:0007669"/>
    <property type="project" value="TreeGrafter"/>
</dbReference>
<dbReference type="PRINTS" id="PR00722">
    <property type="entry name" value="CHYMOTRYPSIN"/>
</dbReference>
<keyword evidence="7" id="KW-1015">Disulfide bond</keyword>
<keyword evidence="6 8" id="KW-0720">Serine protease</keyword>
<accession>A0A8K0EIZ3</accession>
<dbReference type="SUPFAM" id="SSF50494">
    <property type="entry name" value="Trypsin-like serine proteases"/>
    <property type="match status" value="1"/>
</dbReference>
<dbReference type="PROSITE" id="PS00135">
    <property type="entry name" value="TRYPSIN_SER"/>
    <property type="match status" value="1"/>
</dbReference>
<comment type="similarity">
    <text evidence="2">Belongs to the peptidase S1 family.</text>
</comment>
<dbReference type="CDD" id="cd00190">
    <property type="entry name" value="Tryp_SPc"/>
    <property type="match status" value="1"/>
</dbReference>
<dbReference type="Pfam" id="PF00089">
    <property type="entry name" value="Trypsin"/>
    <property type="match status" value="1"/>
</dbReference>
<organism evidence="11 12">
    <name type="scientific">Branchiostoma lanceolatum</name>
    <name type="common">Common lancelet</name>
    <name type="synonym">Amphioxus lanceolatum</name>
    <dbReference type="NCBI Taxonomy" id="7740"/>
    <lineage>
        <taxon>Eukaryota</taxon>
        <taxon>Metazoa</taxon>
        <taxon>Chordata</taxon>
        <taxon>Cephalochordata</taxon>
        <taxon>Leptocardii</taxon>
        <taxon>Amphioxiformes</taxon>
        <taxon>Branchiostomatidae</taxon>
        <taxon>Branchiostoma</taxon>
    </lineage>
</organism>
<dbReference type="FunFam" id="2.40.10.10:FF:000077">
    <property type="entry name" value="Predicted protein"/>
    <property type="match status" value="1"/>
</dbReference>
<dbReference type="InterPro" id="IPR001314">
    <property type="entry name" value="Peptidase_S1A"/>
</dbReference>
<comment type="subcellular location">
    <subcellularLocation>
        <location evidence="1">Secreted</location>
    </subcellularLocation>
</comment>
<proteinExistence type="inferred from homology"/>
<evidence type="ECO:0000313" key="11">
    <source>
        <dbReference type="EMBL" id="CAH1255086.1"/>
    </source>
</evidence>
<dbReference type="PROSITE" id="PS50240">
    <property type="entry name" value="TRYPSIN_DOM"/>
    <property type="match status" value="1"/>
</dbReference>
<evidence type="ECO:0000313" key="12">
    <source>
        <dbReference type="Proteomes" id="UP000838412"/>
    </source>
</evidence>
<dbReference type="PROSITE" id="PS00134">
    <property type="entry name" value="TRYPSIN_HIS"/>
    <property type="match status" value="1"/>
</dbReference>
<keyword evidence="3" id="KW-0964">Secreted</keyword>
<dbReference type="InterPro" id="IPR018114">
    <property type="entry name" value="TRYPSIN_HIS"/>
</dbReference>
<evidence type="ECO:0000256" key="2">
    <source>
        <dbReference type="ARBA" id="ARBA00007664"/>
    </source>
</evidence>
<dbReference type="PANTHER" id="PTHR24264">
    <property type="entry name" value="TRYPSIN-RELATED"/>
    <property type="match status" value="1"/>
</dbReference>
<evidence type="ECO:0000256" key="8">
    <source>
        <dbReference type="RuleBase" id="RU363034"/>
    </source>
</evidence>
<dbReference type="InterPro" id="IPR033116">
    <property type="entry name" value="TRYPSIN_SER"/>
</dbReference>
<dbReference type="InterPro" id="IPR043504">
    <property type="entry name" value="Peptidase_S1_PA_chymotrypsin"/>
</dbReference>
<dbReference type="OrthoDB" id="10059102at2759"/>
<evidence type="ECO:0000256" key="9">
    <source>
        <dbReference type="SAM" id="SignalP"/>
    </source>
</evidence>
<feature type="signal peptide" evidence="9">
    <location>
        <begin position="1"/>
        <end position="15"/>
    </location>
</feature>
<dbReference type="InterPro" id="IPR009003">
    <property type="entry name" value="Peptidase_S1_PA"/>
</dbReference>
<evidence type="ECO:0000256" key="4">
    <source>
        <dbReference type="ARBA" id="ARBA00022670"/>
    </source>
</evidence>